<feature type="transmembrane region" description="Helical" evidence="6">
    <location>
        <begin position="51"/>
        <end position="72"/>
    </location>
</feature>
<evidence type="ECO:0000256" key="6">
    <source>
        <dbReference type="SAM" id="Phobius"/>
    </source>
</evidence>
<keyword evidence="5 6" id="KW-0472">Membrane</keyword>
<keyword evidence="8" id="KW-1185">Reference proteome</keyword>
<feature type="transmembrane region" description="Helical" evidence="6">
    <location>
        <begin position="142"/>
        <end position="160"/>
    </location>
</feature>
<reference evidence="7" key="1">
    <citation type="submission" date="2022-10" db="EMBL/GenBank/DDBJ databases">
        <title>Hoeflea sp. J2-29, isolated from marine algae.</title>
        <authorList>
            <person name="Kristyanto S."/>
            <person name="Kim J.M."/>
            <person name="Jeon C.O."/>
        </authorList>
    </citation>
    <scope>NUCLEOTIDE SEQUENCE</scope>
    <source>
        <strain evidence="7">J2-29</strain>
    </source>
</reference>
<evidence type="ECO:0000256" key="3">
    <source>
        <dbReference type="ARBA" id="ARBA00022692"/>
    </source>
</evidence>
<dbReference type="RefSeq" id="WP_267614168.1">
    <property type="nucleotide sequence ID" value="NZ_JAOVZQ010000001.1"/>
</dbReference>
<dbReference type="Proteomes" id="UP001081283">
    <property type="component" value="Unassembled WGS sequence"/>
</dbReference>
<comment type="subcellular location">
    <subcellularLocation>
        <location evidence="1">Cell membrane</location>
        <topology evidence="1">Multi-pass membrane protein</topology>
    </subcellularLocation>
</comment>
<dbReference type="Pfam" id="PF02653">
    <property type="entry name" value="BPD_transp_2"/>
    <property type="match status" value="1"/>
</dbReference>
<name>A0ABT3YKB5_9HYPH</name>
<gene>
    <name evidence="7" type="ORF">OEG82_20305</name>
</gene>
<accession>A0ABT3YKB5</accession>
<feature type="transmembrane region" description="Helical" evidence="6">
    <location>
        <begin position="115"/>
        <end position="135"/>
    </location>
</feature>
<evidence type="ECO:0000256" key="2">
    <source>
        <dbReference type="ARBA" id="ARBA00022475"/>
    </source>
</evidence>
<dbReference type="EMBL" id="JAOVZQ010000001">
    <property type="protein sequence ID" value="MCY0096335.1"/>
    <property type="molecule type" value="Genomic_DNA"/>
</dbReference>
<feature type="transmembrane region" description="Helical" evidence="6">
    <location>
        <begin position="224"/>
        <end position="246"/>
    </location>
</feature>
<evidence type="ECO:0000256" key="5">
    <source>
        <dbReference type="ARBA" id="ARBA00023136"/>
    </source>
</evidence>
<dbReference type="PANTHER" id="PTHR32196">
    <property type="entry name" value="ABC TRANSPORTER PERMEASE PROTEIN YPHD-RELATED-RELATED"/>
    <property type="match status" value="1"/>
</dbReference>
<sequence>MTASTNSLPQENATGHSRMLSLRSLLARIGFGGTILIVLLILNIWFNPQRFMPSAWGTVIGLAAPLIGAALASSPSILSGRGGLDISIGPLMGFINVIIVVFVMGQAGLTGPVPVIAASVTIGAAFGAFNGFLVTIMRIQPIVATLGTFLILGGLTTTLVPSPSGTIPDWLRTLSGGWSVLPLAGIGLIWFGLTRIPYIALLMACGSDDRAAYTAGVNVTLVRFLAYVLGGVFAGFAALSLTALIGSADPNIGANYTLLAISAVALGGISLAGGRGGPLHAVTGAAAIFLLQSLLVYFNVSTFILQMAYGTILVIAVSATQIEQWLFPKGDRS</sequence>
<evidence type="ECO:0000313" key="7">
    <source>
        <dbReference type="EMBL" id="MCY0096335.1"/>
    </source>
</evidence>
<feature type="transmembrane region" description="Helical" evidence="6">
    <location>
        <begin position="304"/>
        <end position="327"/>
    </location>
</feature>
<keyword evidence="2" id="KW-1003">Cell membrane</keyword>
<feature type="transmembrane region" description="Helical" evidence="6">
    <location>
        <begin position="84"/>
        <end position="109"/>
    </location>
</feature>
<proteinExistence type="predicted"/>
<evidence type="ECO:0000313" key="8">
    <source>
        <dbReference type="Proteomes" id="UP001081283"/>
    </source>
</evidence>
<comment type="caution">
    <text evidence="7">The sequence shown here is derived from an EMBL/GenBank/DDBJ whole genome shotgun (WGS) entry which is preliminary data.</text>
</comment>
<organism evidence="7 8">
    <name type="scientific">Hoeflea ulvae</name>
    <dbReference type="NCBI Taxonomy" id="2983764"/>
    <lineage>
        <taxon>Bacteria</taxon>
        <taxon>Pseudomonadati</taxon>
        <taxon>Pseudomonadota</taxon>
        <taxon>Alphaproteobacteria</taxon>
        <taxon>Hyphomicrobiales</taxon>
        <taxon>Rhizobiaceae</taxon>
        <taxon>Hoeflea</taxon>
    </lineage>
</organism>
<feature type="transmembrane region" description="Helical" evidence="6">
    <location>
        <begin position="25"/>
        <end position="45"/>
    </location>
</feature>
<dbReference type="InterPro" id="IPR001851">
    <property type="entry name" value="ABC_transp_permease"/>
</dbReference>
<feature type="transmembrane region" description="Helical" evidence="6">
    <location>
        <begin position="252"/>
        <end position="272"/>
    </location>
</feature>
<feature type="transmembrane region" description="Helical" evidence="6">
    <location>
        <begin position="180"/>
        <end position="203"/>
    </location>
</feature>
<evidence type="ECO:0000256" key="4">
    <source>
        <dbReference type="ARBA" id="ARBA00022989"/>
    </source>
</evidence>
<keyword evidence="4 6" id="KW-1133">Transmembrane helix</keyword>
<keyword evidence="3 6" id="KW-0812">Transmembrane</keyword>
<evidence type="ECO:0000256" key="1">
    <source>
        <dbReference type="ARBA" id="ARBA00004651"/>
    </source>
</evidence>
<protein>
    <submittedName>
        <fullName evidence="7">ABC transporter permease</fullName>
    </submittedName>
</protein>
<dbReference type="CDD" id="cd06579">
    <property type="entry name" value="TM_PBP1_transp_AraH_like"/>
    <property type="match status" value="1"/>
</dbReference>